<dbReference type="FunFam" id="3.20.20.70:FF:000024">
    <property type="entry name" value="Indole-3-glycerol phosphate synthase"/>
    <property type="match status" value="1"/>
</dbReference>
<evidence type="ECO:0000313" key="11">
    <source>
        <dbReference type="EMBL" id="SEA40268.1"/>
    </source>
</evidence>
<dbReference type="AlphaFoldDB" id="A0A1H4AWW2"/>
<dbReference type="InterPro" id="IPR045186">
    <property type="entry name" value="Indole-3-glycerol_P_synth"/>
</dbReference>
<evidence type="ECO:0000256" key="8">
    <source>
        <dbReference type="ARBA" id="ARBA00023239"/>
    </source>
</evidence>
<reference evidence="12" key="1">
    <citation type="submission" date="2016-10" db="EMBL/GenBank/DDBJ databases">
        <authorList>
            <person name="Varghese N."/>
            <person name="Submissions S."/>
        </authorList>
    </citation>
    <scope>NUCLEOTIDE SEQUENCE [LARGE SCALE GENOMIC DNA]</scope>
    <source>
        <strain evidence="12">KPR-1</strain>
    </source>
</reference>
<evidence type="ECO:0000256" key="7">
    <source>
        <dbReference type="ARBA" id="ARBA00023141"/>
    </source>
</evidence>
<dbReference type="GO" id="GO:0000162">
    <property type="term" value="P:L-tryptophan biosynthetic process"/>
    <property type="evidence" value="ECO:0007669"/>
    <property type="project" value="UniProtKB-UniRule"/>
</dbReference>
<dbReference type="Gene3D" id="3.20.20.70">
    <property type="entry name" value="Aldolase class I"/>
    <property type="match status" value="1"/>
</dbReference>
<dbReference type="GO" id="GO:0004640">
    <property type="term" value="F:phosphoribosylanthranilate isomerase activity"/>
    <property type="evidence" value="ECO:0007669"/>
    <property type="project" value="TreeGrafter"/>
</dbReference>
<dbReference type="InterPro" id="IPR013798">
    <property type="entry name" value="Indole-3-glycerol_P_synth_dom"/>
</dbReference>
<evidence type="ECO:0000256" key="3">
    <source>
        <dbReference type="ARBA" id="ARBA00008737"/>
    </source>
</evidence>
<dbReference type="CDD" id="cd00331">
    <property type="entry name" value="IGPS"/>
    <property type="match status" value="1"/>
</dbReference>
<comment type="pathway">
    <text evidence="2 9">Amino-acid biosynthesis; L-tryptophan biosynthesis; L-tryptophan from chorismate: step 4/5.</text>
</comment>
<dbReference type="EMBL" id="FNQV01000008">
    <property type="protein sequence ID" value="SEA40268.1"/>
    <property type="molecule type" value="Genomic_DNA"/>
</dbReference>
<name>A0A1H4AWW2_9ACTO</name>
<keyword evidence="8 9" id="KW-0456">Lyase</keyword>
<dbReference type="InterPro" id="IPR013785">
    <property type="entry name" value="Aldolase_TIM"/>
</dbReference>
<evidence type="ECO:0000256" key="1">
    <source>
        <dbReference type="ARBA" id="ARBA00001633"/>
    </source>
</evidence>
<dbReference type="UniPathway" id="UPA00035">
    <property type="reaction ID" value="UER00043"/>
</dbReference>
<dbReference type="GO" id="GO:0004425">
    <property type="term" value="F:indole-3-glycerol-phosphate synthase activity"/>
    <property type="evidence" value="ECO:0007669"/>
    <property type="project" value="UniProtKB-UniRule"/>
</dbReference>
<dbReference type="HAMAP" id="MF_00134_B">
    <property type="entry name" value="IGPS_B"/>
    <property type="match status" value="1"/>
</dbReference>
<dbReference type="Pfam" id="PF00218">
    <property type="entry name" value="IGPS"/>
    <property type="match status" value="1"/>
</dbReference>
<sequence length="271" mass="29110">MSVLDEIIVGVREDVAAREARVSLAELKDQAERRDSAIDVQACLSQRDAAVSIIAEVKRRSPSKGALADIPDPAALARAYEAGGATAISVLTEERRFGGSLQDFAAVRTAVDVPLLRKDFIVTPYQIWEARAYGADMVLLIVAALEQGVLTSLIERVHSLGMTALVEAHDRVEAMRAAAAGARVIGVNARNLHTLQVDRATFAEVREVIDDSIITIAESGVRSPADVWEYAKAGADAVLVGEALVRDGDPRKAVADMVSITKHPATHQQWN</sequence>
<dbReference type="InterPro" id="IPR001468">
    <property type="entry name" value="Indole-3-GlycerolPSynthase_CS"/>
</dbReference>
<keyword evidence="6 9" id="KW-0822">Tryptophan biosynthesis</keyword>
<evidence type="ECO:0000256" key="2">
    <source>
        <dbReference type="ARBA" id="ARBA00004696"/>
    </source>
</evidence>
<dbReference type="EC" id="4.1.1.48" evidence="9"/>
<keyword evidence="12" id="KW-1185">Reference proteome</keyword>
<evidence type="ECO:0000313" key="12">
    <source>
        <dbReference type="Proteomes" id="UP000199288"/>
    </source>
</evidence>
<evidence type="ECO:0000256" key="6">
    <source>
        <dbReference type="ARBA" id="ARBA00022822"/>
    </source>
</evidence>
<evidence type="ECO:0000259" key="10">
    <source>
        <dbReference type="Pfam" id="PF00218"/>
    </source>
</evidence>
<comment type="catalytic activity">
    <reaction evidence="1 9">
        <text>1-(2-carboxyphenylamino)-1-deoxy-D-ribulose 5-phosphate + H(+) = (1S,2R)-1-C-(indol-3-yl)glycerol 3-phosphate + CO2 + H2O</text>
        <dbReference type="Rhea" id="RHEA:23476"/>
        <dbReference type="ChEBI" id="CHEBI:15377"/>
        <dbReference type="ChEBI" id="CHEBI:15378"/>
        <dbReference type="ChEBI" id="CHEBI:16526"/>
        <dbReference type="ChEBI" id="CHEBI:58613"/>
        <dbReference type="ChEBI" id="CHEBI:58866"/>
        <dbReference type="EC" id="4.1.1.48"/>
    </reaction>
</comment>
<keyword evidence="7 9" id="KW-0057">Aromatic amino acid biosynthesis</keyword>
<dbReference type="InterPro" id="IPR011060">
    <property type="entry name" value="RibuloseP-bd_barrel"/>
</dbReference>
<dbReference type="SUPFAM" id="SSF51366">
    <property type="entry name" value="Ribulose-phoshate binding barrel"/>
    <property type="match status" value="1"/>
</dbReference>
<evidence type="ECO:0000256" key="4">
    <source>
        <dbReference type="ARBA" id="ARBA00022605"/>
    </source>
</evidence>
<keyword evidence="4 9" id="KW-0028">Amino-acid biosynthesis</keyword>
<gene>
    <name evidence="9" type="primary">trpC</name>
    <name evidence="11" type="ORF">SAMN02910418_01528</name>
</gene>
<dbReference type="NCBIfam" id="NF001369">
    <property type="entry name" value="PRK00278.1-1"/>
    <property type="match status" value="1"/>
</dbReference>
<accession>A0A1H4AWW2</accession>
<protein>
    <recommendedName>
        <fullName evidence="9">Indole-3-glycerol phosphate synthase</fullName>
        <shortName evidence="9">IGPS</shortName>
        <ecNumber evidence="9">4.1.1.48</ecNumber>
    </recommendedName>
</protein>
<evidence type="ECO:0000256" key="5">
    <source>
        <dbReference type="ARBA" id="ARBA00022793"/>
    </source>
</evidence>
<evidence type="ECO:0000256" key="9">
    <source>
        <dbReference type="HAMAP-Rule" id="MF_00134"/>
    </source>
</evidence>
<dbReference type="Proteomes" id="UP000199288">
    <property type="component" value="Unassembled WGS sequence"/>
</dbReference>
<keyword evidence="5 9" id="KW-0210">Decarboxylase</keyword>
<comment type="similarity">
    <text evidence="3 9">Belongs to the TrpC family.</text>
</comment>
<dbReference type="PROSITE" id="PS00614">
    <property type="entry name" value="IGPS"/>
    <property type="match status" value="1"/>
</dbReference>
<dbReference type="NCBIfam" id="NF001377">
    <property type="entry name" value="PRK00278.2-4"/>
    <property type="match status" value="1"/>
</dbReference>
<feature type="domain" description="Indole-3-glycerol phosphate synthase" evidence="10">
    <location>
        <begin position="4"/>
        <end position="256"/>
    </location>
</feature>
<proteinExistence type="inferred from homology"/>
<dbReference type="PANTHER" id="PTHR22854">
    <property type="entry name" value="TRYPTOPHAN BIOSYNTHESIS PROTEIN"/>
    <property type="match status" value="1"/>
</dbReference>
<dbReference type="PANTHER" id="PTHR22854:SF2">
    <property type="entry name" value="INDOLE-3-GLYCEROL-PHOSPHATE SYNTHASE"/>
    <property type="match status" value="1"/>
</dbReference>
<organism evidence="11 12">
    <name type="scientific">Bowdeniella nasicola</name>
    <dbReference type="NCBI Taxonomy" id="208480"/>
    <lineage>
        <taxon>Bacteria</taxon>
        <taxon>Bacillati</taxon>
        <taxon>Actinomycetota</taxon>
        <taxon>Actinomycetes</taxon>
        <taxon>Actinomycetales</taxon>
        <taxon>Actinomycetaceae</taxon>
        <taxon>Bowdeniella</taxon>
    </lineage>
</organism>
<dbReference type="RefSeq" id="WP_092564559.1">
    <property type="nucleotide sequence ID" value="NZ_FNQV01000008.1"/>
</dbReference>
<dbReference type="OrthoDB" id="9804217at2"/>